<evidence type="ECO:0000256" key="2">
    <source>
        <dbReference type="ARBA" id="ARBA00004613"/>
    </source>
</evidence>
<dbReference type="GO" id="GO:0005576">
    <property type="term" value="C:extracellular region"/>
    <property type="evidence" value="ECO:0007669"/>
    <property type="project" value="UniProtKB-SubCell"/>
</dbReference>
<evidence type="ECO:0000259" key="4">
    <source>
        <dbReference type="Pfam" id="PF20147"/>
    </source>
</evidence>
<protein>
    <recommendedName>
        <fullName evidence="4">Crinkler effector protein N-terminal domain-containing protein</fullName>
    </recommendedName>
</protein>
<organism evidence="5 6">
    <name type="scientific">Rhizophagus irregularis</name>
    <dbReference type="NCBI Taxonomy" id="588596"/>
    <lineage>
        <taxon>Eukaryota</taxon>
        <taxon>Fungi</taxon>
        <taxon>Fungi incertae sedis</taxon>
        <taxon>Mucoromycota</taxon>
        <taxon>Glomeromycotina</taxon>
        <taxon>Glomeromycetes</taxon>
        <taxon>Glomerales</taxon>
        <taxon>Glomeraceae</taxon>
        <taxon>Rhizophagus</taxon>
    </lineage>
</organism>
<feature type="domain" description="Crinkler effector protein N-terminal" evidence="4">
    <location>
        <begin position="154"/>
        <end position="243"/>
    </location>
</feature>
<dbReference type="VEuPathDB" id="FungiDB:RhiirFUN_021201"/>
<dbReference type="EMBL" id="LLXH01003189">
    <property type="protein sequence ID" value="PKC54530.1"/>
    <property type="molecule type" value="Genomic_DNA"/>
</dbReference>
<reference evidence="5 6" key="1">
    <citation type="submission" date="2017-10" db="EMBL/GenBank/DDBJ databases">
        <title>Extensive intraspecific genome diversity in a model arbuscular mycorrhizal fungus.</title>
        <authorList>
            <person name="Chen E.C.H."/>
            <person name="Morin E."/>
            <person name="Baudet D."/>
            <person name="Noel J."/>
            <person name="Ndikumana S."/>
            <person name="Charron P."/>
            <person name="St-Onge C."/>
            <person name="Giorgi J."/>
            <person name="Grigoriev I.V."/>
            <person name="Roux C."/>
            <person name="Martin F.M."/>
            <person name="Corradi N."/>
        </authorList>
    </citation>
    <scope>NUCLEOTIDE SEQUENCE [LARGE SCALE GENOMIC DNA]</scope>
    <source>
        <strain evidence="5 6">A1</strain>
    </source>
</reference>
<evidence type="ECO:0000313" key="5">
    <source>
        <dbReference type="EMBL" id="PKC54530.1"/>
    </source>
</evidence>
<evidence type="ECO:0000313" key="6">
    <source>
        <dbReference type="Proteomes" id="UP000232688"/>
    </source>
</evidence>
<name>A0A2N0QU48_9GLOM</name>
<dbReference type="Proteomes" id="UP000232688">
    <property type="component" value="Unassembled WGS sequence"/>
</dbReference>
<dbReference type="AlphaFoldDB" id="A0A2N0QU48"/>
<dbReference type="VEuPathDB" id="FungiDB:RhiirFUN_021200"/>
<dbReference type="VEuPathDB" id="FungiDB:RhiirA1_403567"/>
<dbReference type="InterPro" id="IPR045379">
    <property type="entry name" value="Crinkler_N"/>
</dbReference>
<dbReference type="Pfam" id="PF20147">
    <property type="entry name" value="Crinkler"/>
    <property type="match status" value="1"/>
</dbReference>
<evidence type="ECO:0000256" key="3">
    <source>
        <dbReference type="ARBA" id="ARBA00022525"/>
    </source>
</evidence>
<dbReference type="VEuPathDB" id="FungiDB:RhiirFUN_003615"/>
<gene>
    <name evidence="5" type="ORF">RhiirA1_403567</name>
</gene>
<keyword evidence="3" id="KW-0964">Secreted</keyword>
<proteinExistence type="predicted"/>
<sequence length="305" mass="35146">MVICTSASIDLIKKMPVPDTPKAFYDLVEAFYYSLLASVKRPEGQEKAILENRSRRAVSIRTHSSGEENCSRLKSLEDDIDEVVDKDTVIDIKNDMVLIADNSCKCRKRRRSTGRCPSPRDHDQQVRKKRKMENTISLNVLVIPPKSDKDITRRNIIVLKVSPNDRVDQLKPMIKERWPVLLKEVEPTGIILVKSDDSWQRFSDQLHQYKMGRFPGCEEMFPEELISKYFPTQPSNNLIHVIVTIYVYKARKGPSASGKLDLLRVCIEMLGKAIDELKREIFVFMHKTRHAGVVVSDSEEDDEYH</sequence>
<comment type="subcellular location">
    <subcellularLocation>
        <location evidence="1">Host cell</location>
    </subcellularLocation>
    <subcellularLocation>
        <location evidence="2">Secreted</location>
    </subcellularLocation>
</comment>
<reference evidence="5 6" key="2">
    <citation type="submission" date="2017-10" db="EMBL/GenBank/DDBJ databases">
        <title>Genome analyses suggest a sexual origin of heterokaryosis in a supposedly ancient asexual fungus.</title>
        <authorList>
            <person name="Corradi N."/>
            <person name="Sedzielewska K."/>
            <person name="Noel J."/>
            <person name="Charron P."/>
            <person name="Farinelli L."/>
            <person name="Marton T."/>
            <person name="Kruger M."/>
            <person name="Pelin A."/>
            <person name="Brachmann A."/>
            <person name="Corradi N."/>
        </authorList>
    </citation>
    <scope>NUCLEOTIDE SEQUENCE [LARGE SCALE GENOMIC DNA]</scope>
    <source>
        <strain evidence="5 6">A1</strain>
    </source>
</reference>
<accession>A0A2N0QU48</accession>
<comment type="caution">
    <text evidence="5">The sequence shown here is derived from an EMBL/GenBank/DDBJ whole genome shotgun (WGS) entry which is preliminary data.</text>
</comment>
<dbReference type="VEuPathDB" id="FungiDB:FUN_007864"/>
<evidence type="ECO:0000256" key="1">
    <source>
        <dbReference type="ARBA" id="ARBA00004340"/>
    </source>
</evidence>
<dbReference type="GO" id="GO:0043657">
    <property type="term" value="C:host cell"/>
    <property type="evidence" value="ECO:0007669"/>
    <property type="project" value="UniProtKB-SubCell"/>
</dbReference>